<dbReference type="FunFam" id="3.30.110.10:FF:000001">
    <property type="entry name" value="Translation initiation factor IF-3"/>
    <property type="match status" value="1"/>
</dbReference>
<dbReference type="PANTHER" id="PTHR10938:SF0">
    <property type="entry name" value="TRANSLATION INITIATION FACTOR IF-3, MITOCHONDRIAL"/>
    <property type="match status" value="1"/>
</dbReference>
<dbReference type="InterPro" id="IPR019815">
    <property type="entry name" value="Translation_initiation_fac_3_C"/>
</dbReference>
<comment type="function">
    <text evidence="4 6">IF-3 binds to the 30S ribosomal subunit and shifts the equilibrium between 70S ribosomes and their 50S and 30S subunits in favor of the free subunits, thus enhancing the availability of 30S subunits on which protein synthesis initiation begins.</text>
</comment>
<name>A0A9D1LGS0_9FIRM</name>
<dbReference type="InterPro" id="IPR036788">
    <property type="entry name" value="T_IF-3_C_sf"/>
</dbReference>
<gene>
    <name evidence="4" type="primary">infC</name>
    <name evidence="9" type="ORF">IAB68_01935</name>
</gene>
<comment type="subcellular location">
    <subcellularLocation>
        <location evidence="4 6">Cytoplasm</location>
    </subcellularLocation>
</comment>
<dbReference type="GO" id="GO:0003743">
    <property type="term" value="F:translation initiation factor activity"/>
    <property type="evidence" value="ECO:0007669"/>
    <property type="project" value="UniProtKB-UniRule"/>
</dbReference>
<accession>A0A9D1LGS0</accession>
<dbReference type="GO" id="GO:0005737">
    <property type="term" value="C:cytoplasm"/>
    <property type="evidence" value="ECO:0007669"/>
    <property type="project" value="UniProtKB-SubCell"/>
</dbReference>
<evidence type="ECO:0000256" key="1">
    <source>
        <dbReference type="ARBA" id="ARBA00005439"/>
    </source>
</evidence>
<feature type="domain" description="Translation initiation factor 3 C-terminal" evidence="7">
    <location>
        <begin position="82"/>
        <end position="165"/>
    </location>
</feature>
<organism evidence="9 10">
    <name type="scientific">Candidatus Aphodocola excrementigallinarum</name>
    <dbReference type="NCBI Taxonomy" id="2840670"/>
    <lineage>
        <taxon>Bacteria</taxon>
        <taxon>Bacillati</taxon>
        <taxon>Bacillota</taxon>
        <taxon>Bacilli</taxon>
        <taxon>Candidatus Aphodocola</taxon>
    </lineage>
</organism>
<protein>
    <recommendedName>
        <fullName evidence="4 5">Translation initiation factor IF-3</fullName>
    </recommendedName>
</protein>
<comment type="subunit">
    <text evidence="4 6">Monomer.</text>
</comment>
<dbReference type="InterPro" id="IPR019813">
    <property type="entry name" value="Translation_initiation_fac3_CS"/>
</dbReference>
<dbReference type="InterPro" id="IPR019814">
    <property type="entry name" value="Translation_initiation_fac_3_N"/>
</dbReference>
<dbReference type="SUPFAM" id="SSF55200">
    <property type="entry name" value="Translation initiation factor IF3, C-terminal domain"/>
    <property type="match status" value="1"/>
</dbReference>
<evidence type="ECO:0000313" key="10">
    <source>
        <dbReference type="Proteomes" id="UP000824074"/>
    </source>
</evidence>
<keyword evidence="3 4" id="KW-0648">Protein biosynthesis</keyword>
<dbReference type="SUPFAM" id="SSF54364">
    <property type="entry name" value="Translation initiation factor IF3, N-terminal domain"/>
    <property type="match status" value="1"/>
</dbReference>
<evidence type="ECO:0000259" key="7">
    <source>
        <dbReference type="Pfam" id="PF00707"/>
    </source>
</evidence>
<evidence type="ECO:0000256" key="3">
    <source>
        <dbReference type="ARBA" id="ARBA00022917"/>
    </source>
</evidence>
<dbReference type="Gene3D" id="3.10.20.80">
    <property type="entry name" value="Translation initiation factor 3 (IF-3), N-terminal domain"/>
    <property type="match status" value="1"/>
</dbReference>
<dbReference type="InterPro" id="IPR036787">
    <property type="entry name" value="T_IF-3_N_sf"/>
</dbReference>
<evidence type="ECO:0000256" key="2">
    <source>
        <dbReference type="ARBA" id="ARBA00022540"/>
    </source>
</evidence>
<dbReference type="EMBL" id="DVMT01000019">
    <property type="protein sequence ID" value="HIU40048.1"/>
    <property type="molecule type" value="Genomic_DNA"/>
</dbReference>
<dbReference type="Gene3D" id="3.30.110.10">
    <property type="entry name" value="Translation initiation factor 3 (IF-3), C-terminal domain"/>
    <property type="match status" value="1"/>
</dbReference>
<evidence type="ECO:0000259" key="8">
    <source>
        <dbReference type="Pfam" id="PF05198"/>
    </source>
</evidence>
<evidence type="ECO:0000256" key="6">
    <source>
        <dbReference type="RuleBase" id="RU000646"/>
    </source>
</evidence>
<dbReference type="Pfam" id="PF00707">
    <property type="entry name" value="IF3_C"/>
    <property type="match status" value="1"/>
</dbReference>
<dbReference type="AlphaFoldDB" id="A0A9D1LGS0"/>
<dbReference type="PROSITE" id="PS00938">
    <property type="entry name" value="IF3"/>
    <property type="match status" value="1"/>
</dbReference>
<dbReference type="GO" id="GO:0043022">
    <property type="term" value="F:ribosome binding"/>
    <property type="evidence" value="ECO:0007669"/>
    <property type="project" value="TreeGrafter"/>
</dbReference>
<sequence length="168" mass="19435">MPINEQIRVKQMLVIGPNGEQLGIKSRDEALTLASYAGFDLVLINDKGDNPVCKLMDYNKFKYEKKKKLKESQKRQKENNAETKEYRLSPNIDVHDFNTKLNNARKYLEKGHKIKLSIRFRGREMQFTDKGKEVLLRFADELKEVSTLDGAPTLEGRNMMAMLSPIKK</sequence>
<dbReference type="PANTHER" id="PTHR10938">
    <property type="entry name" value="TRANSLATION INITIATION FACTOR IF-3"/>
    <property type="match status" value="1"/>
</dbReference>
<keyword evidence="4" id="KW-0963">Cytoplasm</keyword>
<dbReference type="Proteomes" id="UP000824074">
    <property type="component" value="Unassembled WGS sequence"/>
</dbReference>
<evidence type="ECO:0000313" key="9">
    <source>
        <dbReference type="EMBL" id="HIU40048.1"/>
    </source>
</evidence>
<dbReference type="InterPro" id="IPR001288">
    <property type="entry name" value="Translation_initiation_fac_3"/>
</dbReference>
<dbReference type="Pfam" id="PF05198">
    <property type="entry name" value="IF3_N"/>
    <property type="match status" value="1"/>
</dbReference>
<dbReference type="HAMAP" id="MF_00080">
    <property type="entry name" value="IF_3"/>
    <property type="match status" value="1"/>
</dbReference>
<dbReference type="GO" id="GO:0032790">
    <property type="term" value="P:ribosome disassembly"/>
    <property type="evidence" value="ECO:0007669"/>
    <property type="project" value="TreeGrafter"/>
</dbReference>
<reference evidence="9" key="2">
    <citation type="journal article" date="2021" name="PeerJ">
        <title>Extensive microbial diversity within the chicken gut microbiome revealed by metagenomics and culture.</title>
        <authorList>
            <person name="Gilroy R."/>
            <person name="Ravi A."/>
            <person name="Getino M."/>
            <person name="Pursley I."/>
            <person name="Horton D.L."/>
            <person name="Alikhan N.F."/>
            <person name="Baker D."/>
            <person name="Gharbi K."/>
            <person name="Hall N."/>
            <person name="Watson M."/>
            <person name="Adriaenssens E.M."/>
            <person name="Foster-Nyarko E."/>
            <person name="Jarju S."/>
            <person name="Secka A."/>
            <person name="Antonio M."/>
            <person name="Oren A."/>
            <person name="Chaudhuri R.R."/>
            <person name="La Ragione R."/>
            <person name="Hildebrand F."/>
            <person name="Pallen M.J."/>
        </authorList>
    </citation>
    <scope>NUCLEOTIDE SEQUENCE</scope>
    <source>
        <strain evidence="9">CHK193-30670</strain>
    </source>
</reference>
<reference evidence="9" key="1">
    <citation type="submission" date="2020-10" db="EMBL/GenBank/DDBJ databases">
        <authorList>
            <person name="Gilroy R."/>
        </authorList>
    </citation>
    <scope>NUCLEOTIDE SEQUENCE</scope>
    <source>
        <strain evidence="9">CHK193-30670</strain>
    </source>
</reference>
<evidence type="ECO:0000256" key="4">
    <source>
        <dbReference type="HAMAP-Rule" id="MF_00080"/>
    </source>
</evidence>
<proteinExistence type="inferred from homology"/>
<dbReference type="NCBIfam" id="TIGR00168">
    <property type="entry name" value="infC"/>
    <property type="match status" value="1"/>
</dbReference>
<keyword evidence="2 4" id="KW-0396">Initiation factor</keyword>
<comment type="similarity">
    <text evidence="1 4 6">Belongs to the IF-3 family.</text>
</comment>
<feature type="domain" description="Translation initiation factor 3 N-terminal" evidence="8">
    <location>
        <begin position="3"/>
        <end position="71"/>
    </location>
</feature>
<evidence type="ECO:0000256" key="5">
    <source>
        <dbReference type="NCBIfam" id="TIGR00168"/>
    </source>
</evidence>
<comment type="caution">
    <text evidence="9">The sequence shown here is derived from an EMBL/GenBank/DDBJ whole genome shotgun (WGS) entry which is preliminary data.</text>
</comment>